<proteinExistence type="predicted"/>
<dbReference type="EMBL" id="NPCC01000003">
    <property type="protein sequence ID" value="PAE90893.1"/>
    <property type="molecule type" value="Genomic_DNA"/>
</dbReference>
<name>A0A268P569_SHOCL</name>
<sequence>MSEVLYRSISNWLSEPGRKQIDITNNTGVSKSLISLVLDKKGQKDLQFSKALSIIRYIEDDYLEVMDDYCRGLTKPMGVLNSLEYASNFGRKDLLDDLIADYSDHRGEVKEWVEIYKFERDRQMMKPEQAWEKCRELYGRVSLLDAKIKIELIESAIQFRDNEYNLKSFIERIENKFAYLRDGFFKDTLQVRYHLHVALVSLYEDVNIDKAVEHATKVIKSWLAHPYLIASAYHLLGHTEMYKSAANSVEYLEKARRFYKLADSPKHKDIDQDIFFVNNLHGIKMDLDGMDQEETAHQLYIRGEKERAAEILDSIKDKTAYGYLYTALSKNDAAALFTGYGMIKRSGNNFFSLLYEEKMKTMLNTERG</sequence>
<comment type="caution">
    <text evidence="1">The sequence shown here is derived from an EMBL/GenBank/DDBJ whole genome shotgun (WGS) entry which is preliminary data.</text>
</comment>
<evidence type="ECO:0000313" key="1">
    <source>
        <dbReference type="EMBL" id="PAE90893.1"/>
    </source>
</evidence>
<dbReference type="Proteomes" id="UP000216207">
    <property type="component" value="Unassembled WGS sequence"/>
</dbReference>
<dbReference type="Pfam" id="PF22871">
    <property type="entry name" value="AimR"/>
    <property type="match status" value="1"/>
</dbReference>
<dbReference type="NCBIfam" id="NF038310">
    <property type="entry name" value="lysogeny_AimR"/>
    <property type="match status" value="1"/>
</dbReference>
<dbReference type="AlphaFoldDB" id="A0A268P569"/>
<dbReference type="InterPro" id="IPR047705">
    <property type="entry name" value="AimR-like"/>
</dbReference>
<evidence type="ECO:0000313" key="2">
    <source>
        <dbReference type="Proteomes" id="UP000216207"/>
    </source>
</evidence>
<reference evidence="1 2" key="1">
    <citation type="submission" date="2017-07" db="EMBL/GenBank/DDBJ databases">
        <title>Isolation and whole genome analysis of endospore-forming bacteria from heroin.</title>
        <authorList>
            <person name="Kalinowski J."/>
            <person name="Ahrens B."/>
            <person name="Al-Dilaimi A."/>
            <person name="Winkler A."/>
            <person name="Wibberg D."/>
            <person name="Schleenbecker U."/>
            <person name="Ruckert C."/>
            <person name="Wolfel R."/>
            <person name="Grass G."/>
        </authorList>
    </citation>
    <scope>NUCLEOTIDE SEQUENCE [LARGE SCALE GENOMIC DNA]</scope>
    <source>
        <strain evidence="1 2">7539</strain>
    </source>
</reference>
<dbReference type="RefSeq" id="WP_095326024.1">
    <property type="nucleotide sequence ID" value="NZ_NPCC01000003.1"/>
</dbReference>
<accession>A0A268P569</accession>
<organism evidence="1 2">
    <name type="scientific">Shouchella clausii</name>
    <name type="common">Alkalihalobacillus clausii</name>
    <dbReference type="NCBI Taxonomy" id="79880"/>
    <lineage>
        <taxon>Bacteria</taxon>
        <taxon>Bacillati</taxon>
        <taxon>Bacillota</taxon>
        <taxon>Bacilli</taxon>
        <taxon>Bacillales</taxon>
        <taxon>Bacillaceae</taxon>
        <taxon>Shouchella</taxon>
    </lineage>
</organism>
<gene>
    <name evidence="1" type="ORF">CHH72_00645</name>
</gene>
<protein>
    <submittedName>
        <fullName evidence="1">Uncharacterized protein</fullName>
    </submittedName>
</protein>